<dbReference type="EMBL" id="BK015977">
    <property type="protein sequence ID" value="DAF88059.1"/>
    <property type="molecule type" value="Genomic_DNA"/>
</dbReference>
<sequence>MAIHSQSVKTGFFIGDGGERTYPFSFKIFNPADVAVYTSNKAGTDEVKLAFGEEYTVSKNANQDTNPGGSITLIDPLPEGRRMIIVSGWIYTQPTTFTNQGGFYPQVLNASLDRQLILTLQLLDRLRRTLHQPITSDKKINLAIPNPEPKSGLSWSADGTRIVNNDYPQQVEQFQQDVRGYEKQVGAFNGTVEEFNKTLSDIKKEFADMSEQIKAIQEKLKMTGGI</sequence>
<protein>
    <submittedName>
        <fullName evidence="2">Tailspike protein</fullName>
    </submittedName>
</protein>
<evidence type="ECO:0000313" key="2">
    <source>
        <dbReference type="EMBL" id="DAF88059.1"/>
    </source>
</evidence>
<proteinExistence type="predicted"/>
<organism evidence="2">
    <name type="scientific">Podoviridae sp. ctpWp23</name>
    <dbReference type="NCBI Taxonomy" id="2825277"/>
    <lineage>
        <taxon>Viruses</taxon>
        <taxon>Duplodnaviria</taxon>
        <taxon>Heunggongvirae</taxon>
        <taxon>Uroviricota</taxon>
        <taxon>Caudoviricetes</taxon>
    </lineage>
</organism>
<feature type="coiled-coil region" evidence="1">
    <location>
        <begin position="192"/>
        <end position="219"/>
    </location>
</feature>
<accession>A0A8S5U0T6</accession>
<name>A0A8S5U0T6_9CAUD</name>
<evidence type="ECO:0000256" key="1">
    <source>
        <dbReference type="SAM" id="Coils"/>
    </source>
</evidence>
<keyword evidence="1" id="KW-0175">Coiled coil</keyword>
<reference evidence="2" key="1">
    <citation type="journal article" date="2021" name="Proc. Natl. Acad. Sci. U.S.A.">
        <title>A Catalog of Tens of Thousands of Viruses from Human Metagenomes Reveals Hidden Associations with Chronic Diseases.</title>
        <authorList>
            <person name="Tisza M.J."/>
            <person name="Buck C.B."/>
        </authorList>
    </citation>
    <scope>NUCLEOTIDE SEQUENCE</scope>
    <source>
        <strain evidence="2">CtpWp23</strain>
    </source>
</reference>